<dbReference type="EMBL" id="CP053021">
    <property type="protein sequence ID" value="QJR01754.1"/>
    <property type="molecule type" value="Genomic_DNA"/>
</dbReference>
<protein>
    <recommendedName>
        <fullName evidence="6">N-acetyltransferase domain-containing protein</fullName>
    </recommendedName>
</protein>
<dbReference type="PANTHER" id="PTHR36449:SF1">
    <property type="entry name" value="ACETYLTRANSFERASE"/>
    <property type="match status" value="1"/>
</dbReference>
<accession>A0A6M4G556</accession>
<evidence type="ECO:0000256" key="2">
    <source>
        <dbReference type="ARBA" id="ARBA00022649"/>
    </source>
</evidence>
<proteinExistence type="predicted"/>
<evidence type="ECO:0000256" key="3">
    <source>
        <dbReference type="ARBA" id="ARBA00022679"/>
    </source>
</evidence>
<name>A0A6M4G556_SPHYA</name>
<keyword evidence="3" id="KW-0808">Transferase</keyword>
<dbReference type="PANTHER" id="PTHR36449">
    <property type="entry name" value="ACETYLTRANSFERASE-RELATED"/>
    <property type="match status" value="1"/>
</dbReference>
<dbReference type="RefSeq" id="WP_169860471.1">
    <property type="nucleotide sequence ID" value="NZ_CP053021.1"/>
</dbReference>
<reference evidence="7 8" key="1">
    <citation type="submission" date="2020-04" db="EMBL/GenBank/DDBJ databases">
        <title>The Whole Genome Analysis of High salt-tolerant Sphingobium yanoikuyae YC-XJ2 with Aryl organophosphorus flame retardants (aryl-OPFRs)-degrading capacity and characteristics of Related phosphotriesterase.</title>
        <authorList>
            <person name="Li X."/>
        </authorList>
    </citation>
    <scope>NUCLEOTIDE SEQUENCE [LARGE SCALE GENOMIC DNA]</scope>
    <source>
        <strain evidence="7 8">YC-XJ2</strain>
    </source>
</reference>
<dbReference type="Proteomes" id="UP000502611">
    <property type="component" value="Chromosome"/>
</dbReference>
<dbReference type="SUPFAM" id="SSF55729">
    <property type="entry name" value="Acyl-CoA N-acyltransferases (Nat)"/>
    <property type="match status" value="1"/>
</dbReference>
<evidence type="ECO:0000256" key="1">
    <source>
        <dbReference type="ARBA" id="ARBA00022491"/>
    </source>
</evidence>
<sequence length="175" mass="19214">MADQGEGPPPIDFWHVTEEACGQAFSCGEKDIDKYFAREAWKAHSRGSHRITCASLKTAKAPAGFASYACATEVASKLPGKYHLFGGGDRFPCLQLVWLGVHRPMQGQKIGKRLVGSVIATFAEVGYKIGLPHLVLVPISEEVKPFYHSLGFEDYDKGSKMFLPLQAALEVFPQE</sequence>
<dbReference type="Gene3D" id="3.40.630.30">
    <property type="match status" value="1"/>
</dbReference>
<dbReference type="InterPro" id="IPR000182">
    <property type="entry name" value="GNAT_dom"/>
</dbReference>
<dbReference type="GO" id="GO:0016747">
    <property type="term" value="F:acyltransferase activity, transferring groups other than amino-acyl groups"/>
    <property type="evidence" value="ECO:0007669"/>
    <property type="project" value="InterPro"/>
</dbReference>
<keyword evidence="4" id="KW-0012">Acyltransferase</keyword>
<dbReference type="AlphaFoldDB" id="A0A6M4G556"/>
<feature type="domain" description="N-acetyltransferase" evidence="6">
    <location>
        <begin position="40"/>
        <end position="152"/>
    </location>
</feature>
<evidence type="ECO:0000256" key="5">
    <source>
        <dbReference type="ARBA" id="ARBA00049880"/>
    </source>
</evidence>
<keyword evidence="2" id="KW-1277">Toxin-antitoxin system</keyword>
<gene>
    <name evidence="7" type="ORF">HH800_05820</name>
</gene>
<organism evidence="7 8">
    <name type="scientific">Sphingobium yanoikuyae</name>
    <name type="common">Sphingomonas yanoikuyae</name>
    <dbReference type="NCBI Taxonomy" id="13690"/>
    <lineage>
        <taxon>Bacteria</taxon>
        <taxon>Pseudomonadati</taxon>
        <taxon>Pseudomonadota</taxon>
        <taxon>Alphaproteobacteria</taxon>
        <taxon>Sphingomonadales</taxon>
        <taxon>Sphingomonadaceae</taxon>
        <taxon>Sphingobium</taxon>
    </lineage>
</organism>
<evidence type="ECO:0000313" key="7">
    <source>
        <dbReference type="EMBL" id="QJR01754.1"/>
    </source>
</evidence>
<dbReference type="InterPro" id="IPR016181">
    <property type="entry name" value="Acyl_CoA_acyltransferase"/>
</dbReference>
<evidence type="ECO:0000256" key="4">
    <source>
        <dbReference type="ARBA" id="ARBA00023315"/>
    </source>
</evidence>
<dbReference type="Pfam" id="PF00583">
    <property type="entry name" value="Acetyltransf_1"/>
    <property type="match status" value="1"/>
</dbReference>
<evidence type="ECO:0000313" key="8">
    <source>
        <dbReference type="Proteomes" id="UP000502611"/>
    </source>
</evidence>
<evidence type="ECO:0000259" key="6">
    <source>
        <dbReference type="Pfam" id="PF00583"/>
    </source>
</evidence>
<comment type="catalytic activity">
    <reaction evidence="5">
        <text>glycyl-tRNA(Gly) + acetyl-CoA = N-acetylglycyl-tRNA(Gly) + CoA + H(+)</text>
        <dbReference type="Rhea" id="RHEA:81867"/>
        <dbReference type="Rhea" id="RHEA-COMP:9683"/>
        <dbReference type="Rhea" id="RHEA-COMP:19766"/>
        <dbReference type="ChEBI" id="CHEBI:15378"/>
        <dbReference type="ChEBI" id="CHEBI:57287"/>
        <dbReference type="ChEBI" id="CHEBI:57288"/>
        <dbReference type="ChEBI" id="CHEBI:78522"/>
        <dbReference type="ChEBI" id="CHEBI:232036"/>
    </reaction>
</comment>
<keyword evidence="1" id="KW-0678">Repressor</keyword>